<dbReference type="OrthoDB" id="9396507at2759"/>
<gene>
    <name evidence="3" type="primary">H3c</name>
    <name evidence="3" type="ORF">AEGBEN_R15087</name>
</gene>
<dbReference type="InterPro" id="IPR007125">
    <property type="entry name" value="H2A/H2B/H3"/>
</dbReference>
<dbReference type="EMBL" id="VZRW01011952">
    <property type="protein sequence ID" value="NWX22793.1"/>
    <property type="molecule type" value="Genomic_DNA"/>
</dbReference>
<dbReference type="GO" id="GO:0030527">
    <property type="term" value="F:structural constituent of chromatin"/>
    <property type="evidence" value="ECO:0007669"/>
    <property type="project" value="InterPro"/>
</dbReference>
<dbReference type="InterPro" id="IPR009072">
    <property type="entry name" value="Histone-fold"/>
</dbReference>
<feature type="non-terminal residue" evidence="3">
    <location>
        <position position="1"/>
    </location>
</feature>
<comment type="caution">
    <text evidence="3">The sequence shown here is derived from an EMBL/GenBank/DDBJ whole genome shotgun (WGS) entry which is preliminary data.</text>
</comment>
<dbReference type="Pfam" id="PF00125">
    <property type="entry name" value="Histone"/>
    <property type="match status" value="1"/>
</dbReference>
<sequence>LPLKPPTLWEKLRLSRKKALKLVPVASVRWLLRGFSVPRAGFWVHGAAVEALWEGCEAHVLPLLEEWGLCALHAKRASVQTADVSLVRCIRVKRV</sequence>
<feature type="non-terminal residue" evidence="3">
    <location>
        <position position="95"/>
    </location>
</feature>
<organism evidence="3 4">
    <name type="scientific">Aegotheles bennettii</name>
    <dbReference type="NCBI Taxonomy" id="48278"/>
    <lineage>
        <taxon>Eukaryota</taxon>
        <taxon>Metazoa</taxon>
        <taxon>Chordata</taxon>
        <taxon>Craniata</taxon>
        <taxon>Vertebrata</taxon>
        <taxon>Euteleostomi</taxon>
        <taxon>Archelosauria</taxon>
        <taxon>Archosauria</taxon>
        <taxon>Dinosauria</taxon>
        <taxon>Saurischia</taxon>
        <taxon>Theropoda</taxon>
        <taxon>Coelurosauria</taxon>
        <taxon>Aves</taxon>
        <taxon>Neognathae</taxon>
        <taxon>Neoaves</taxon>
        <taxon>Strisores</taxon>
        <taxon>Caprimulgiformes</taxon>
        <taxon>Aegothelidae</taxon>
        <taxon>Aegotheles</taxon>
    </lineage>
</organism>
<protein>
    <submittedName>
        <fullName evidence="3">H33C protein</fullName>
    </submittedName>
</protein>
<dbReference type="SMART" id="SM00428">
    <property type="entry name" value="H3"/>
    <property type="match status" value="1"/>
</dbReference>
<feature type="domain" description="Core Histone H2A/H2B/H3" evidence="2">
    <location>
        <begin position="39"/>
        <end position="90"/>
    </location>
</feature>
<proteinExistence type="inferred from homology"/>
<reference evidence="3 4" key="1">
    <citation type="submission" date="2019-09" db="EMBL/GenBank/DDBJ databases">
        <title>Bird 10,000 Genomes (B10K) Project - Family phase.</title>
        <authorList>
            <person name="Zhang G."/>
        </authorList>
    </citation>
    <scope>NUCLEOTIDE SEQUENCE [LARGE SCALE GENOMIC DNA]</scope>
    <source>
        <strain evidence="3">B10K-DU-029-76</strain>
        <tissue evidence="3">Heart</tissue>
    </source>
</reference>
<dbReference type="Gene3D" id="1.10.20.10">
    <property type="entry name" value="Histone, subunit A"/>
    <property type="match status" value="1"/>
</dbReference>
<evidence type="ECO:0000256" key="1">
    <source>
        <dbReference type="ARBA" id="ARBA00010343"/>
    </source>
</evidence>
<keyword evidence="4" id="KW-1185">Reference proteome</keyword>
<dbReference type="Proteomes" id="UP000559068">
    <property type="component" value="Unassembled WGS sequence"/>
</dbReference>
<dbReference type="GO" id="GO:0000786">
    <property type="term" value="C:nucleosome"/>
    <property type="evidence" value="ECO:0007669"/>
    <property type="project" value="InterPro"/>
</dbReference>
<dbReference type="GO" id="GO:0003677">
    <property type="term" value="F:DNA binding"/>
    <property type="evidence" value="ECO:0007669"/>
    <property type="project" value="InterPro"/>
</dbReference>
<name>A0A7K6UIP8_9AVES</name>
<dbReference type="InterPro" id="IPR000164">
    <property type="entry name" value="Histone_H3/CENP-A"/>
</dbReference>
<evidence type="ECO:0000313" key="3">
    <source>
        <dbReference type="EMBL" id="NWX22793.1"/>
    </source>
</evidence>
<dbReference type="AlphaFoldDB" id="A0A7K6UIP8"/>
<dbReference type="GO" id="GO:0046982">
    <property type="term" value="F:protein heterodimerization activity"/>
    <property type="evidence" value="ECO:0007669"/>
    <property type="project" value="InterPro"/>
</dbReference>
<comment type="similarity">
    <text evidence="1">Belongs to the histone H3 family.</text>
</comment>
<accession>A0A7K6UIP8</accession>
<evidence type="ECO:0000313" key="4">
    <source>
        <dbReference type="Proteomes" id="UP000559068"/>
    </source>
</evidence>
<dbReference type="SUPFAM" id="SSF47113">
    <property type="entry name" value="Histone-fold"/>
    <property type="match status" value="1"/>
</dbReference>
<evidence type="ECO:0000259" key="2">
    <source>
        <dbReference type="Pfam" id="PF00125"/>
    </source>
</evidence>